<dbReference type="GO" id="GO:0015074">
    <property type="term" value="P:DNA integration"/>
    <property type="evidence" value="ECO:0007669"/>
    <property type="project" value="InterPro"/>
</dbReference>
<dbReference type="AlphaFoldDB" id="A0A9D1UD23"/>
<proteinExistence type="predicted"/>
<evidence type="ECO:0000259" key="2">
    <source>
        <dbReference type="PROSITE" id="PS51898"/>
    </source>
</evidence>
<reference evidence="3" key="2">
    <citation type="submission" date="2021-04" db="EMBL/GenBank/DDBJ databases">
        <authorList>
            <person name="Gilroy R."/>
        </authorList>
    </citation>
    <scope>NUCLEOTIDE SEQUENCE</scope>
    <source>
        <strain evidence="3">CHK195-6426</strain>
    </source>
</reference>
<protein>
    <submittedName>
        <fullName evidence="3">Tyrosine-type recombinase/integrase</fullName>
    </submittedName>
</protein>
<dbReference type="Pfam" id="PF00589">
    <property type="entry name" value="Phage_integrase"/>
    <property type="match status" value="1"/>
</dbReference>
<dbReference type="GO" id="GO:0003677">
    <property type="term" value="F:DNA binding"/>
    <property type="evidence" value="ECO:0007669"/>
    <property type="project" value="InterPro"/>
</dbReference>
<dbReference type="InterPro" id="IPR002104">
    <property type="entry name" value="Integrase_catalytic"/>
</dbReference>
<keyword evidence="1" id="KW-0233">DNA recombination</keyword>
<dbReference type="InterPro" id="IPR013762">
    <property type="entry name" value="Integrase-like_cat_sf"/>
</dbReference>
<dbReference type="EMBL" id="DXGH01000064">
    <property type="protein sequence ID" value="HIW82141.1"/>
    <property type="molecule type" value="Genomic_DNA"/>
</dbReference>
<dbReference type="PROSITE" id="PS51898">
    <property type="entry name" value="TYR_RECOMBINASE"/>
    <property type="match status" value="1"/>
</dbReference>
<reference evidence="3" key="1">
    <citation type="journal article" date="2021" name="PeerJ">
        <title>Extensive microbial diversity within the chicken gut microbiome revealed by metagenomics and culture.</title>
        <authorList>
            <person name="Gilroy R."/>
            <person name="Ravi A."/>
            <person name="Getino M."/>
            <person name="Pursley I."/>
            <person name="Horton D.L."/>
            <person name="Alikhan N.F."/>
            <person name="Baker D."/>
            <person name="Gharbi K."/>
            <person name="Hall N."/>
            <person name="Watson M."/>
            <person name="Adriaenssens E.M."/>
            <person name="Foster-Nyarko E."/>
            <person name="Jarju S."/>
            <person name="Secka A."/>
            <person name="Antonio M."/>
            <person name="Oren A."/>
            <person name="Chaudhuri R.R."/>
            <person name="La Ragione R."/>
            <person name="Hildebrand F."/>
            <person name="Pallen M.J."/>
        </authorList>
    </citation>
    <scope>NUCLEOTIDE SEQUENCE</scope>
    <source>
        <strain evidence="3">CHK195-6426</strain>
    </source>
</reference>
<gene>
    <name evidence="3" type="ORF">H9742_11615</name>
</gene>
<dbReference type="Gene3D" id="1.10.443.10">
    <property type="entry name" value="Intergrase catalytic core"/>
    <property type="match status" value="1"/>
</dbReference>
<evidence type="ECO:0000313" key="4">
    <source>
        <dbReference type="Proteomes" id="UP000824265"/>
    </source>
</evidence>
<dbReference type="PANTHER" id="PTHR30349">
    <property type="entry name" value="PHAGE INTEGRASE-RELATED"/>
    <property type="match status" value="1"/>
</dbReference>
<sequence length="191" mass="22421">MSTTQPIRDRALLQDFKNYYLLHAPNPRNYTLIVIGLNTALRISDILHLTWNMVLKENGSFRTHILIKEQKTGKENRILINQEVKRVLGNYWNNTERELNDYIFQSSKSSPNPLSRCQAYRIIRKAAEEVGLEDVIRCHSLRKTFGYHAWKQGTPPALLMNIYNHSSYQITKHYLCIEQDDRDEVFGNIQL</sequence>
<feature type="domain" description="Tyr recombinase" evidence="2">
    <location>
        <begin position="1"/>
        <end position="187"/>
    </location>
</feature>
<dbReference type="GO" id="GO:0006310">
    <property type="term" value="P:DNA recombination"/>
    <property type="evidence" value="ECO:0007669"/>
    <property type="project" value="UniProtKB-KW"/>
</dbReference>
<evidence type="ECO:0000256" key="1">
    <source>
        <dbReference type="ARBA" id="ARBA00023172"/>
    </source>
</evidence>
<dbReference type="SUPFAM" id="SSF56349">
    <property type="entry name" value="DNA breaking-rejoining enzymes"/>
    <property type="match status" value="1"/>
</dbReference>
<comment type="caution">
    <text evidence="3">The sequence shown here is derived from an EMBL/GenBank/DDBJ whole genome shotgun (WGS) entry which is preliminary data.</text>
</comment>
<dbReference type="InterPro" id="IPR011010">
    <property type="entry name" value="DNA_brk_join_enz"/>
</dbReference>
<accession>A0A9D1UD23</accession>
<dbReference type="PANTHER" id="PTHR30349:SF82">
    <property type="entry name" value="INTEGRASE_RECOMBINASE YOEC-RELATED"/>
    <property type="match status" value="1"/>
</dbReference>
<dbReference type="Proteomes" id="UP000824265">
    <property type="component" value="Unassembled WGS sequence"/>
</dbReference>
<dbReference type="InterPro" id="IPR050090">
    <property type="entry name" value="Tyrosine_recombinase_XerCD"/>
</dbReference>
<name>A0A9D1UD23_9FIRM</name>
<evidence type="ECO:0000313" key="3">
    <source>
        <dbReference type="EMBL" id="HIW82141.1"/>
    </source>
</evidence>
<organism evidence="3 4">
    <name type="scientific">Candidatus Acetatifactor stercoripullorum</name>
    <dbReference type="NCBI Taxonomy" id="2838414"/>
    <lineage>
        <taxon>Bacteria</taxon>
        <taxon>Bacillati</taxon>
        <taxon>Bacillota</taxon>
        <taxon>Clostridia</taxon>
        <taxon>Lachnospirales</taxon>
        <taxon>Lachnospiraceae</taxon>
        <taxon>Acetatifactor</taxon>
    </lineage>
</organism>